<proteinExistence type="predicted"/>
<reference evidence="5" key="2">
    <citation type="journal article" date="2019" name="Int. J. Syst. Evol. Microbiol.">
        <title>The Global Catalogue of Microorganisms (GCM) 10K type strain sequencing project: providing services to taxonomists for standard genome sequencing and annotation.</title>
        <authorList>
            <consortium name="The Broad Institute Genomics Platform"/>
            <consortium name="The Broad Institute Genome Sequencing Center for Infectious Disease"/>
            <person name="Wu L."/>
            <person name="Ma J."/>
        </authorList>
    </citation>
    <scope>NUCLEOTIDE SEQUENCE [LARGE SCALE GENOMIC DNA]</scope>
    <source>
        <strain evidence="5">NBRC 107715</strain>
    </source>
</reference>
<dbReference type="GO" id="GO:0016706">
    <property type="term" value="F:2-oxoglutarate-dependent dioxygenase activity"/>
    <property type="evidence" value="ECO:0007669"/>
    <property type="project" value="UniProtKB-ARBA"/>
</dbReference>
<dbReference type="Proteomes" id="UP000321960">
    <property type="component" value="Unassembled WGS sequence"/>
</dbReference>
<dbReference type="SUPFAM" id="SSF51197">
    <property type="entry name" value="Clavaminate synthase-like"/>
    <property type="match status" value="1"/>
</dbReference>
<evidence type="ECO:0008006" key="6">
    <source>
        <dbReference type="Google" id="ProtNLM"/>
    </source>
</evidence>
<dbReference type="OrthoDB" id="547161at2"/>
<dbReference type="EMBL" id="BSPK01000017">
    <property type="protein sequence ID" value="GLS62797.1"/>
    <property type="molecule type" value="Genomic_DNA"/>
</dbReference>
<reference evidence="3" key="4">
    <citation type="submission" date="2023-01" db="EMBL/GenBank/DDBJ databases">
        <title>Draft genome sequence of Methylobacterium oxalidis strain NBRC 107715.</title>
        <authorList>
            <person name="Sun Q."/>
            <person name="Mori K."/>
        </authorList>
    </citation>
    <scope>NUCLEOTIDE SEQUENCE</scope>
    <source>
        <strain evidence="3">NBRC 107715</strain>
    </source>
</reference>
<accession>A0A512J387</accession>
<dbReference type="Pfam" id="PF05721">
    <property type="entry name" value="PhyH"/>
    <property type="match status" value="1"/>
</dbReference>
<evidence type="ECO:0000313" key="5">
    <source>
        <dbReference type="Proteomes" id="UP001156856"/>
    </source>
</evidence>
<protein>
    <recommendedName>
        <fullName evidence="6">Phytanoyl-CoA dioxygenase</fullName>
    </recommendedName>
</protein>
<evidence type="ECO:0000313" key="3">
    <source>
        <dbReference type="EMBL" id="GLS62797.1"/>
    </source>
</evidence>
<keyword evidence="5" id="KW-1185">Reference proteome</keyword>
<evidence type="ECO:0000256" key="1">
    <source>
        <dbReference type="ARBA" id="ARBA00001954"/>
    </source>
</evidence>
<dbReference type="Gene3D" id="2.60.120.620">
    <property type="entry name" value="q2cbj1_9rhob like domain"/>
    <property type="match status" value="1"/>
</dbReference>
<evidence type="ECO:0000313" key="2">
    <source>
        <dbReference type="EMBL" id="GEP04425.1"/>
    </source>
</evidence>
<reference evidence="3" key="1">
    <citation type="journal article" date="2014" name="Int. J. Syst. Evol. Microbiol.">
        <title>Complete genome of a new Firmicutes species belonging to the dominant human colonic microbiota ('Ruminococcus bicirculans') reveals two chromosomes and a selective capacity to utilize plant glucans.</title>
        <authorList>
            <consortium name="NISC Comparative Sequencing Program"/>
            <person name="Wegmann U."/>
            <person name="Louis P."/>
            <person name="Goesmann A."/>
            <person name="Henrissat B."/>
            <person name="Duncan S.H."/>
            <person name="Flint H.J."/>
        </authorList>
    </citation>
    <scope>NUCLEOTIDE SEQUENCE</scope>
    <source>
        <strain evidence="3">NBRC 107715</strain>
    </source>
</reference>
<dbReference type="PANTHER" id="PTHR20883:SF48">
    <property type="entry name" value="ECTOINE DIOXYGENASE"/>
    <property type="match status" value="1"/>
</dbReference>
<sequence>MPATAKLLPGIPAFESPLLGHPGLGHQIKPENLPIAEALREKGYAVIDFPDADFDARAASIRAALDGTFDWAGWRKGGFERNEGLRVQDAWKTNADVRAVAANPAVLDLLSDLYGRRARPFQTLNFPVGTQQSVHSDASHFASVPEKFMCGVWVALEDIEIDAGPLFYYPGTQKWPILNNEHLGITSHGGASAHAYGPIWETLLDAKGLKPERFLARKGQALIWVSTILHGGDRQLNKDKTRWSQVTHYFFDDCAYYTPFFSDPFHGSILYREPTDISTGEPMRNVVGGLPVDPRYIAEANARARHLRHSQTIAYDERIAALEAELQQQIERNARLKSSLSWRITAPLRRIGRARASAR</sequence>
<dbReference type="GO" id="GO:0005506">
    <property type="term" value="F:iron ion binding"/>
    <property type="evidence" value="ECO:0007669"/>
    <property type="project" value="UniProtKB-ARBA"/>
</dbReference>
<dbReference type="InterPro" id="IPR008775">
    <property type="entry name" value="Phytyl_CoA_dOase-like"/>
</dbReference>
<reference evidence="2 4" key="3">
    <citation type="submission" date="2019-07" db="EMBL/GenBank/DDBJ databases">
        <title>Whole genome shotgun sequence of Methylobacterium oxalidis NBRC 107715.</title>
        <authorList>
            <person name="Hosoyama A."/>
            <person name="Uohara A."/>
            <person name="Ohji S."/>
            <person name="Ichikawa N."/>
        </authorList>
    </citation>
    <scope>NUCLEOTIDE SEQUENCE [LARGE SCALE GENOMIC DNA]</scope>
    <source>
        <strain evidence="2 4">NBRC 107715</strain>
    </source>
</reference>
<name>A0A512J387_9HYPH</name>
<dbReference type="RefSeq" id="WP_147026055.1">
    <property type="nucleotide sequence ID" value="NZ_BJZU01000044.1"/>
</dbReference>
<organism evidence="2 4">
    <name type="scientific">Methylobacterium oxalidis</name>
    <dbReference type="NCBI Taxonomy" id="944322"/>
    <lineage>
        <taxon>Bacteria</taxon>
        <taxon>Pseudomonadati</taxon>
        <taxon>Pseudomonadota</taxon>
        <taxon>Alphaproteobacteria</taxon>
        <taxon>Hyphomicrobiales</taxon>
        <taxon>Methylobacteriaceae</taxon>
        <taxon>Methylobacterium</taxon>
    </lineage>
</organism>
<dbReference type="PANTHER" id="PTHR20883">
    <property type="entry name" value="PHYTANOYL-COA DIOXYGENASE DOMAIN CONTAINING 1"/>
    <property type="match status" value="1"/>
</dbReference>
<dbReference type="Proteomes" id="UP001156856">
    <property type="component" value="Unassembled WGS sequence"/>
</dbReference>
<comment type="caution">
    <text evidence="2">The sequence shown here is derived from an EMBL/GenBank/DDBJ whole genome shotgun (WGS) entry which is preliminary data.</text>
</comment>
<comment type="cofactor">
    <cofactor evidence="1">
        <name>Fe(2+)</name>
        <dbReference type="ChEBI" id="CHEBI:29033"/>
    </cofactor>
</comment>
<evidence type="ECO:0000313" key="4">
    <source>
        <dbReference type="Proteomes" id="UP000321960"/>
    </source>
</evidence>
<dbReference type="EMBL" id="BJZU01000044">
    <property type="protein sequence ID" value="GEP04425.1"/>
    <property type="molecule type" value="Genomic_DNA"/>
</dbReference>
<gene>
    <name evidence="3" type="ORF">GCM10007888_11780</name>
    <name evidence="2" type="ORF">MOX02_24630</name>
</gene>
<dbReference type="AlphaFoldDB" id="A0A512J387"/>